<evidence type="ECO:0000313" key="3">
    <source>
        <dbReference type="EMBL" id="TMQ49855.1"/>
    </source>
</evidence>
<evidence type="ECO:0000259" key="2">
    <source>
        <dbReference type="Pfam" id="PF08327"/>
    </source>
</evidence>
<dbReference type="AlphaFoldDB" id="A0A538SEQ4"/>
<accession>A0A538SEQ4</accession>
<dbReference type="SUPFAM" id="SSF55961">
    <property type="entry name" value="Bet v1-like"/>
    <property type="match status" value="2"/>
</dbReference>
<dbReference type="Pfam" id="PF08327">
    <property type="entry name" value="AHSA1"/>
    <property type="match status" value="2"/>
</dbReference>
<feature type="domain" description="Activator of Hsp90 ATPase homologue 1/2-like C-terminal" evidence="2">
    <location>
        <begin position="155"/>
        <end position="276"/>
    </location>
</feature>
<protein>
    <submittedName>
        <fullName evidence="3">SRPBCC domain-containing protein</fullName>
    </submittedName>
</protein>
<organism evidence="3 4">
    <name type="scientific">Eiseniibacteriota bacterium</name>
    <dbReference type="NCBI Taxonomy" id="2212470"/>
    <lineage>
        <taxon>Bacteria</taxon>
        <taxon>Candidatus Eiseniibacteriota</taxon>
    </lineage>
</organism>
<gene>
    <name evidence="3" type="ORF">E6K71_03825</name>
</gene>
<evidence type="ECO:0000313" key="4">
    <source>
        <dbReference type="Proteomes" id="UP000316292"/>
    </source>
</evidence>
<dbReference type="InterPro" id="IPR013538">
    <property type="entry name" value="ASHA1/2-like_C"/>
</dbReference>
<sequence>MEPTSFTHYRSLRSAVPSVWPCLTRPELLAGWIGEADMELRPDGALVLKLWNGDAIHGRVIAAVPTARLELAWKPFDFDPESHVVWRLSGDGPGSRLTVTHDGLRSREERDHARLFWRDSLEALAQYVDRNVPSAEWGGTHPVTMRAFLPRTAPELWPLLSSASGLTKWVANVEQFEPQTGSVFRFRSRYRGQDVVEQGIVQEVIPESRLRLSWEWVGEGWSAPTELLFALEPDPAGTSLLISHSGFERIEAAGALAARRNYASAWAEVLSDLRVLVAPAVAR</sequence>
<comment type="caution">
    <text evidence="3">The sequence shown here is derived from an EMBL/GenBank/DDBJ whole genome shotgun (WGS) entry which is preliminary data.</text>
</comment>
<dbReference type="EMBL" id="VBOR01000049">
    <property type="protein sequence ID" value="TMQ49855.1"/>
    <property type="molecule type" value="Genomic_DNA"/>
</dbReference>
<dbReference type="InterPro" id="IPR023393">
    <property type="entry name" value="START-like_dom_sf"/>
</dbReference>
<dbReference type="Gene3D" id="3.30.530.20">
    <property type="match status" value="2"/>
</dbReference>
<dbReference type="Proteomes" id="UP000316292">
    <property type="component" value="Unassembled WGS sequence"/>
</dbReference>
<feature type="domain" description="Activator of Hsp90 ATPase homologue 1/2-like C-terminal" evidence="2">
    <location>
        <begin position="18"/>
        <end position="128"/>
    </location>
</feature>
<comment type="similarity">
    <text evidence="1">Belongs to the AHA1 family.</text>
</comment>
<name>A0A538SEQ4_UNCEI</name>
<proteinExistence type="inferred from homology"/>
<evidence type="ECO:0000256" key="1">
    <source>
        <dbReference type="ARBA" id="ARBA00006817"/>
    </source>
</evidence>
<dbReference type="CDD" id="cd07814">
    <property type="entry name" value="SRPBCC_CalC_Aha1-like"/>
    <property type="match status" value="2"/>
</dbReference>
<reference evidence="3 4" key="1">
    <citation type="journal article" date="2019" name="Nat. Microbiol.">
        <title>Mediterranean grassland soil C-N compound turnover is dependent on rainfall and depth, and is mediated by genomically divergent microorganisms.</title>
        <authorList>
            <person name="Diamond S."/>
            <person name="Andeer P.F."/>
            <person name="Li Z."/>
            <person name="Crits-Christoph A."/>
            <person name="Burstein D."/>
            <person name="Anantharaman K."/>
            <person name="Lane K.R."/>
            <person name="Thomas B.C."/>
            <person name="Pan C."/>
            <person name="Northen T.R."/>
            <person name="Banfield J.F."/>
        </authorList>
    </citation>
    <scope>NUCLEOTIDE SEQUENCE [LARGE SCALE GENOMIC DNA]</scope>
    <source>
        <strain evidence="3">WS_1</strain>
    </source>
</reference>